<organism evidence="1 2">
    <name type="scientific">Taxus chinensis</name>
    <name type="common">Chinese yew</name>
    <name type="synonym">Taxus wallichiana var. chinensis</name>
    <dbReference type="NCBI Taxonomy" id="29808"/>
    <lineage>
        <taxon>Eukaryota</taxon>
        <taxon>Viridiplantae</taxon>
        <taxon>Streptophyta</taxon>
        <taxon>Embryophyta</taxon>
        <taxon>Tracheophyta</taxon>
        <taxon>Spermatophyta</taxon>
        <taxon>Pinopsida</taxon>
        <taxon>Pinidae</taxon>
        <taxon>Conifers II</taxon>
        <taxon>Cupressales</taxon>
        <taxon>Taxaceae</taxon>
        <taxon>Taxus</taxon>
    </lineage>
</organism>
<accession>A0AA38F2S8</accession>
<sequence length="386" mass="43643">MKGTLSMVERLDLDAVTTILRLLNDPADIVRFAAVSRTCQKIVVESRFVKDLCIGISPEVALFNSVVVEDKMSINEGQSSCKDLEWENLKREHRVYAMLAHELRAIGTDRSCICEPVHASSTDNYPEESIINTLDPRHREAGRPSYWSSKGESNIQVPETLTYALHTELCVVHEIKIRPFRAYFQLGAPIYSANAVRFRLGYFNSGPRSNIPAVDRLVSSDGSDCEDYVWMYVSQEYPMQQVDKLQTFKLPRPVLCIGAILQIELLGRIQKQVTDGLYYICVCHVDVVGRPLSFLNFEVLAQARQFILKYSESRECSHMLSENTSRLIEDEVTGMSSVTHSVAARIRQARARRVIALLGNTGIVNFFLPNNQDSDEEDGHFDPAIF</sequence>
<dbReference type="EMBL" id="JAHRHJ020003813">
    <property type="protein sequence ID" value="KAH9290244.1"/>
    <property type="molecule type" value="Genomic_DNA"/>
</dbReference>
<gene>
    <name evidence="1" type="ORF">KI387_034361</name>
</gene>
<dbReference type="Proteomes" id="UP000824469">
    <property type="component" value="Unassembled WGS sequence"/>
</dbReference>
<dbReference type="PANTHER" id="PTHR39741">
    <property type="entry name" value="F-BOX DOMAIN CONTAINING PROTEIN, EXPRESSED"/>
    <property type="match status" value="1"/>
</dbReference>
<name>A0AA38F2S8_TAXCH</name>
<protein>
    <recommendedName>
        <fullName evidence="3">F-box protein</fullName>
    </recommendedName>
</protein>
<proteinExistence type="predicted"/>
<evidence type="ECO:0000313" key="1">
    <source>
        <dbReference type="EMBL" id="KAH9290244.1"/>
    </source>
</evidence>
<reference evidence="1 2" key="1">
    <citation type="journal article" date="2021" name="Nat. Plants">
        <title>The Taxus genome provides insights into paclitaxel biosynthesis.</title>
        <authorList>
            <person name="Xiong X."/>
            <person name="Gou J."/>
            <person name="Liao Q."/>
            <person name="Li Y."/>
            <person name="Zhou Q."/>
            <person name="Bi G."/>
            <person name="Li C."/>
            <person name="Du R."/>
            <person name="Wang X."/>
            <person name="Sun T."/>
            <person name="Guo L."/>
            <person name="Liang H."/>
            <person name="Lu P."/>
            <person name="Wu Y."/>
            <person name="Zhang Z."/>
            <person name="Ro D.K."/>
            <person name="Shang Y."/>
            <person name="Huang S."/>
            <person name="Yan J."/>
        </authorList>
    </citation>
    <scope>NUCLEOTIDE SEQUENCE [LARGE SCALE GENOMIC DNA]</scope>
    <source>
        <strain evidence="1">Ta-2019</strain>
    </source>
</reference>
<dbReference type="OMA" id="MECHEDF"/>
<dbReference type="InterPro" id="IPR055336">
    <property type="entry name" value="At4g00755-like"/>
</dbReference>
<dbReference type="PANTHER" id="PTHR39741:SF2">
    <property type="entry name" value="F-BOX DOMAIN-CONTAINING PROTEIN"/>
    <property type="match status" value="1"/>
</dbReference>
<evidence type="ECO:0008006" key="3">
    <source>
        <dbReference type="Google" id="ProtNLM"/>
    </source>
</evidence>
<evidence type="ECO:0000313" key="2">
    <source>
        <dbReference type="Proteomes" id="UP000824469"/>
    </source>
</evidence>
<comment type="caution">
    <text evidence="1">The sequence shown here is derived from an EMBL/GenBank/DDBJ whole genome shotgun (WGS) entry which is preliminary data.</text>
</comment>
<dbReference type="AlphaFoldDB" id="A0AA38F2S8"/>
<keyword evidence="2" id="KW-1185">Reference proteome</keyword>